<protein>
    <submittedName>
        <fullName evidence="8">Cytochrome P450 71D11</fullName>
    </submittedName>
</protein>
<dbReference type="PANTHER" id="PTHR24304:SF2">
    <property type="entry name" value="24-HYDROXYCHOLESTEROL 7-ALPHA-HYDROXYLASE"/>
    <property type="match status" value="1"/>
</dbReference>
<sequence>MDRLQLIWQAGQHAAPLLTDPWRLPPRCPALPSVLQPFQKGPEGSVEHLGDLAAAWGWRGPSPAQDFSSNSVLRLARNLPPGAIMVDAGVFDGTDWSLMGILAGATVFGFEPLNENRKLVEERLPAALQQEGYEKGFHAAFSFLTVAPGEPVPRMPWLQIAPVGSRQRIGHSYIFTAGLGERVKSRVPVRSLNMTVRYDYSSIADQGYLKGPPNMEDEEVGLTTLDEIIGSYLSDVHTVELLKLDVEGYEMGALRGAEWLLSEGRVHFLVMEFHPGMLGSSGTDPEGLLEFLRHYCFRCFSLKIRETQSFEAFVARYVTPQATPLQGLGELEDLVCENTAWQGRFDSVLLNMRARHGDAFRIYVPSLFGEVFCLMGLQANQFVFTEQDKNLDQALGGVVGTAVSGKKTMGTKERKSTESGKIFDKASAAFFANKKALSRATQIFVDSAEDFCDQIQGDLKADENVFEKLWTYVVQTNADMLYGNGENAGRIVCKTIDSINKEGLFSPQVRAAGDDLRTVLNERYEDRKQNPDKYLGEDSLFEEFYLLSKGEADDEMLQGLQQFMLTLQLAANGNQLVTIRWLMSHVYGDPAILAGIRAEVDELLLKKGCGIRDLKLDDLLDLKLTNACITEAVRLHSDIPAKLTLRTAEIPMEFGGFKIPQGATIFLYADAVHKDEKYFPDAAAFCPHRYTDPEAFNKMAMDREIVTFGHGRKRCTGELHARSQISALLASFVMRFDMDLVTDEADNRMPEDHDGPFVFDTANTLKLVNLRARSGDAGQTTAAAASVAVAALSGRLSSASENSSGSSCPFSGVFGSRKS</sequence>
<evidence type="ECO:0000256" key="3">
    <source>
        <dbReference type="ARBA" id="ARBA00022723"/>
    </source>
</evidence>
<dbReference type="SUPFAM" id="SSF53335">
    <property type="entry name" value="S-adenosyl-L-methionine-dependent methyltransferases"/>
    <property type="match status" value="1"/>
</dbReference>
<dbReference type="Gene3D" id="3.40.50.150">
    <property type="entry name" value="Vaccinia Virus protein VP39"/>
    <property type="match status" value="1"/>
</dbReference>
<evidence type="ECO:0000256" key="6">
    <source>
        <dbReference type="SAM" id="MobiDB-lite"/>
    </source>
</evidence>
<feature type="binding site" description="axial binding residue" evidence="5">
    <location>
        <position position="715"/>
    </location>
    <ligand>
        <name>heme</name>
        <dbReference type="ChEBI" id="CHEBI:30413"/>
    </ligand>
    <ligandPart>
        <name>Fe</name>
        <dbReference type="ChEBI" id="CHEBI:18248"/>
    </ligandPart>
</feature>
<evidence type="ECO:0000313" key="8">
    <source>
        <dbReference type="EMBL" id="OLP86233.1"/>
    </source>
</evidence>
<dbReference type="InterPro" id="IPR050529">
    <property type="entry name" value="CYP450_sterol_14alpha_dmase"/>
</dbReference>
<dbReference type="InterPro" id="IPR036396">
    <property type="entry name" value="Cyt_P450_sf"/>
</dbReference>
<dbReference type="OrthoDB" id="3945418at2759"/>
<dbReference type="PRINTS" id="PR00463">
    <property type="entry name" value="EP450I"/>
</dbReference>
<keyword evidence="4 5" id="KW-0408">Iron</keyword>
<evidence type="ECO:0000256" key="5">
    <source>
        <dbReference type="PIRSR" id="PIRSR602401-1"/>
    </source>
</evidence>
<dbReference type="EMBL" id="LSRX01000927">
    <property type="protein sequence ID" value="OLP86233.1"/>
    <property type="molecule type" value="Genomic_DNA"/>
</dbReference>
<dbReference type="Gene3D" id="1.10.630.10">
    <property type="entry name" value="Cytochrome P450"/>
    <property type="match status" value="1"/>
</dbReference>
<accession>A0A1Q9CTK5</accession>
<evidence type="ECO:0000256" key="1">
    <source>
        <dbReference type="ARBA" id="ARBA00010617"/>
    </source>
</evidence>
<comment type="similarity">
    <text evidence="1">Belongs to the cytochrome P450 family.</text>
</comment>
<evidence type="ECO:0000313" key="9">
    <source>
        <dbReference type="Proteomes" id="UP000186817"/>
    </source>
</evidence>
<dbReference type="SUPFAM" id="SSF48264">
    <property type="entry name" value="Cytochrome P450"/>
    <property type="match status" value="1"/>
</dbReference>
<dbReference type="InterPro" id="IPR006342">
    <property type="entry name" value="FkbM_mtfrase"/>
</dbReference>
<dbReference type="InterPro" id="IPR001128">
    <property type="entry name" value="Cyt_P450"/>
</dbReference>
<evidence type="ECO:0000256" key="2">
    <source>
        <dbReference type="ARBA" id="ARBA00022617"/>
    </source>
</evidence>
<dbReference type="GO" id="GO:0020037">
    <property type="term" value="F:heme binding"/>
    <property type="evidence" value="ECO:0007669"/>
    <property type="project" value="InterPro"/>
</dbReference>
<name>A0A1Q9CTK5_SYMMI</name>
<dbReference type="PANTHER" id="PTHR24304">
    <property type="entry name" value="CYTOCHROME P450 FAMILY 7"/>
    <property type="match status" value="1"/>
</dbReference>
<comment type="cofactor">
    <cofactor evidence="5">
        <name>heme</name>
        <dbReference type="ChEBI" id="CHEBI:30413"/>
    </cofactor>
</comment>
<evidence type="ECO:0000256" key="4">
    <source>
        <dbReference type="ARBA" id="ARBA00023004"/>
    </source>
</evidence>
<keyword evidence="2 5" id="KW-0349">Heme</keyword>
<feature type="region of interest" description="Disordered" evidence="6">
    <location>
        <begin position="798"/>
        <end position="819"/>
    </location>
</feature>
<reference evidence="8 9" key="1">
    <citation type="submission" date="2016-02" db="EMBL/GenBank/DDBJ databases">
        <title>Genome analysis of coral dinoflagellate symbionts highlights evolutionary adaptations to a symbiotic lifestyle.</title>
        <authorList>
            <person name="Aranda M."/>
            <person name="Li Y."/>
            <person name="Liew Y.J."/>
            <person name="Baumgarten S."/>
            <person name="Simakov O."/>
            <person name="Wilson M."/>
            <person name="Piel J."/>
            <person name="Ashoor H."/>
            <person name="Bougouffa S."/>
            <person name="Bajic V.B."/>
            <person name="Ryu T."/>
            <person name="Ravasi T."/>
            <person name="Bayer T."/>
            <person name="Micklem G."/>
            <person name="Kim H."/>
            <person name="Bhak J."/>
            <person name="Lajeunesse T.C."/>
            <person name="Voolstra C.R."/>
        </authorList>
    </citation>
    <scope>NUCLEOTIDE SEQUENCE [LARGE SCALE GENOMIC DNA]</scope>
    <source>
        <strain evidence="8 9">CCMP2467</strain>
    </source>
</reference>
<dbReference type="Proteomes" id="UP000186817">
    <property type="component" value="Unassembled WGS sequence"/>
</dbReference>
<dbReference type="Pfam" id="PF05050">
    <property type="entry name" value="Methyltransf_21"/>
    <property type="match status" value="1"/>
</dbReference>
<gene>
    <name evidence="8" type="primary">CYP71D11</name>
    <name evidence="8" type="ORF">AK812_SmicGene32678</name>
</gene>
<dbReference type="GO" id="GO:0005506">
    <property type="term" value="F:iron ion binding"/>
    <property type="evidence" value="ECO:0007669"/>
    <property type="project" value="InterPro"/>
</dbReference>
<keyword evidence="3 5" id="KW-0479">Metal-binding</keyword>
<dbReference type="GO" id="GO:0004497">
    <property type="term" value="F:monooxygenase activity"/>
    <property type="evidence" value="ECO:0007669"/>
    <property type="project" value="InterPro"/>
</dbReference>
<dbReference type="AlphaFoldDB" id="A0A1Q9CTK5"/>
<dbReference type="CDD" id="cd00302">
    <property type="entry name" value="cytochrome_P450"/>
    <property type="match status" value="1"/>
</dbReference>
<dbReference type="GO" id="GO:0016705">
    <property type="term" value="F:oxidoreductase activity, acting on paired donors, with incorporation or reduction of molecular oxygen"/>
    <property type="evidence" value="ECO:0007669"/>
    <property type="project" value="InterPro"/>
</dbReference>
<feature type="compositionally biased region" description="Low complexity" evidence="6">
    <location>
        <begin position="798"/>
        <end position="807"/>
    </location>
</feature>
<keyword evidence="9" id="KW-1185">Reference proteome</keyword>
<evidence type="ECO:0000259" key="7">
    <source>
        <dbReference type="Pfam" id="PF05050"/>
    </source>
</evidence>
<dbReference type="InterPro" id="IPR002401">
    <property type="entry name" value="Cyt_P450_E_grp-I"/>
</dbReference>
<comment type="caution">
    <text evidence="8">The sequence shown here is derived from an EMBL/GenBank/DDBJ whole genome shotgun (WGS) entry which is preliminary data.</text>
</comment>
<feature type="domain" description="Methyltransferase FkbM" evidence="7">
    <location>
        <begin position="132"/>
        <end position="298"/>
    </location>
</feature>
<proteinExistence type="inferred from homology"/>
<organism evidence="8 9">
    <name type="scientific">Symbiodinium microadriaticum</name>
    <name type="common">Dinoflagellate</name>
    <name type="synonym">Zooxanthella microadriatica</name>
    <dbReference type="NCBI Taxonomy" id="2951"/>
    <lineage>
        <taxon>Eukaryota</taxon>
        <taxon>Sar</taxon>
        <taxon>Alveolata</taxon>
        <taxon>Dinophyceae</taxon>
        <taxon>Suessiales</taxon>
        <taxon>Symbiodiniaceae</taxon>
        <taxon>Symbiodinium</taxon>
    </lineage>
</organism>
<dbReference type="Pfam" id="PF00067">
    <property type="entry name" value="p450"/>
    <property type="match status" value="1"/>
</dbReference>
<dbReference type="InterPro" id="IPR029063">
    <property type="entry name" value="SAM-dependent_MTases_sf"/>
</dbReference>